<feature type="region of interest" description="Disordered" evidence="1">
    <location>
        <begin position="42"/>
        <end position="61"/>
    </location>
</feature>
<evidence type="ECO:0000313" key="2">
    <source>
        <dbReference type="EMBL" id="WPX97499.1"/>
    </source>
</evidence>
<proteinExistence type="predicted"/>
<evidence type="ECO:0000313" key="3">
    <source>
        <dbReference type="Proteomes" id="UP001325140"/>
    </source>
</evidence>
<reference evidence="2" key="1">
    <citation type="submission" date="2022-10" db="EMBL/GenBank/DDBJ databases">
        <title>Host association and intracellularity evolved multiple times independently in the Rickettsiales.</title>
        <authorList>
            <person name="Castelli M."/>
            <person name="Nardi T."/>
            <person name="Gammuto L."/>
            <person name="Bellinzona G."/>
            <person name="Sabaneyeva E."/>
            <person name="Potekhin A."/>
            <person name="Serra V."/>
            <person name="Petroni G."/>
            <person name="Sassera D."/>
        </authorList>
    </citation>
    <scope>NUCLEOTIDE SEQUENCE [LARGE SCALE GENOMIC DNA]</scope>
    <source>
        <strain evidence="2">US_Bl 11III1</strain>
    </source>
</reference>
<evidence type="ECO:0000256" key="1">
    <source>
        <dbReference type="SAM" id="MobiDB-lite"/>
    </source>
</evidence>
<keyword evidence="3" id="KW-1185">Reference proteome</keyword>
<gene>
    <name evidence="2" type="ORF">Fokcrypt_00002</name>
</gene>
<accession>A0ABZ0UR70</accession>
<protein>
    <submittedName>
        <fullName evidence="2">Uncharacterized protein</fullName>
    </submittedName>
</protein>
<dbReference type="Proteomes" id="UP001325140">
    <property type="component" value="Chromosome"/>
</dbReference>
<sequence length="61" mass="7337">MLSSLFWYLEVEEKLFRRKVFSIGFDVLAISLWYESGLRSDFRKNPESPKKKSRNYLSKKS</sequence>
<dbReference type="EMBL" id="CP110343">
    <property type="protein sequence ID" value="WPX97499.1"/>
    <property type="molecule type" value="Genomic_DNA"/>
</dbReference>
<organism evidence="2 3">
    <name type="scientific">Candidatus Fokinia crypta</name>
    <dbReference type="NCBI Taxonomy" id="1920990"/>
    <lineage>
        <taxon>Bacteria</taxon>
        <taxon>Pseudomonadati</taxon>
        <taxon>Pseudomonadota</taxon>
        <taxon>Alphaproteobacteria</taxon>
        <taxon>Rickettsiales</taxon>
        <taxon>Candidatus Midichloriaceae</taxon>
        <taxon>Candidatus Fokinia</taxon>
    </lineage>
</organism>
<feature type="compositionally biased region" description="Basic residues" evidence="1">
    <location>
        <begin position="51"/>
        <end position="61"/>
    </location>
</feature>
<name>A0ABZ0UR70_9RICK</name>